<comment type="subcellular location">
    <subcellularLocation>
        <location evidence="1">Nucleus</location>
    </subcellularLocation>
</comment>
<organism evidence="10 11">
    <name type="scientific">Acaulospora morrowiae</name>
    <dbReference type="NCBI Taxonomy" id="94023"/>
    <lineage>
        <taxon>Eukaryota</taxon>
        <taxon>Fungi</taxon>
        <taxon>Fungi incertae sedis</taxon>
        <taxon>Mucoromycota</taxon>
        <taxon>Glomeromycotina</taxon>
        <taxon>Glomeromycetes</taxon>
        <taxon>Diversisporales</taxon>
        <taxon>Acaulosporaceae</taxon>
        <taxon>Acaulospora</taxon>
    </lineage>
</organism>
<evidence type="ECO:0000256" key="8">
    <source>
        <dbReference type="ARBA" id="ARBA00023242"/>
    </source>
</evidence>
<gene>
    <name evidence="10" type="ORF">AMORRO_LOCUS1557</name>
</gene>
<dbReference type="PANTHER" id="PTHR31633:SF1">
    <property type="entry name" value="H_ACA RIBONUCLEOPROTEIN COMPLEX NON-CORE SUBUNIT NAF1"/>
    <property type="match status" value="1"/>
</dbReference>
<feature type="region of interest" description="Disordered" evidence="9">
    <location>
        <begin position="107"/>
        <end position="169"/>
    </location>
</feature>
<reference evidence="10" key="1">
    <citation type="submission" date="2021-06" db="EMBL/GenBank/DDBJ databases">
        <authorList>
            <person name="Kallberg Y."/>
            <person name="Tangrot J."/>
            <person name="Rosling A."/>
        </authorList>
    </citation>
    <scope>NUCLEOTIDE SEQUENCE</scope>
    <source>
        <strain evidence="10">CL551</strain>
    </source>
</reference>
<evidence type="ECO:0000313" key="10">
    <source>
        <dbReference type="EMBL" id="CAG8464404.1"/>
    </source>
</evidence>
<dbReference type="Gene3D" id="2.40.10.230">
    <property type="entry name" value="Probable tRNA pseudouridine synthase domain"/>
    <property type="match status" value="1"/>
</dbReference>
<dbReference type="PANTHER" id="PTHR31633">
    <property type="entry name" value="H/ACA RIBONUCLEOPROTEIN COMPLEX NON-CORE SUBUNIT NAF1"/>
    <property type="match status" value="1"/>
</dbReference>
<evidence type="ECO:0000256" key="3">
    <source>
        <dbReference type="ARBA" id="ARBA00021438"/>
    </source>
</evidence>
<dbReference type="SUPFAM" id="SSF50447">
    <property type="entry name" value="Translation proteins"/>
    <property type="match status" value="1"/>
</dbReference>
<dbReference type="GO" id="GO:0006364">
    <property type="term" value="P:rRNA processing"/>
    <property type="evidence" value="ECO:0007669"/>
    <property type="project" value="UniProtKB-KW"/>
</dbReference>
<evidence type="ECO:0000256" key="6">
    <source>
        <dbReference type="ARBA" id="ARBA00022553"/>
    </source>
</evidence>
<evidence type="ECO:0000256" key="5">
    <source>
        <dbReference type="ARBA" id="ARBA00022552"/>
    </source>
</evidence>
<feature type="compositionally biased region" description="Acidic residues" evidence="9">
    <location>
        <begin position="146"/>
        <end position="163"/>
    </location>
</feature>
<dbReference type="GO" id="GO:0005732">
    <property type="term" value="C:sno(s)RNA-containing ribonucleoprotein complex"/>
    <property type="evidence" value="ECO:0007669"/>
    <property type="project" value="InterPro"/>
</dbReference>
<evidence type="ECO:0000256" key="4">
    <source>
        <dbReference type="ARBA" id="ARBA00022517"/>
    </source>
</evidence>
<feature type="compositionally biased region" description="Polar residues" evidence="9">
    <location>
        <begin position="120"/>
        <end position="133"/>
    </location>
</feature>
<dbReference type="InterPro" id="IPR009000">
    <property type="entry name" value="Transl_B-barrel_sf"/>
</dbReference>
<dbReference type="GO" id="GO:0003723">
    <property type="term" value="F:RNA binding"/>
    <property type="evidence" value="ECO:0007669"/>
    <property type="project" value="UniProtKB-KW"/>
</dbReference>
<keyword evidence="7" id="KW-0694">RNA-binding</keyword>
<feature type="region of interest" description="Disordered" evidence="9">
    <location>
        <begin position="346"/>
        <end position="367"/>
    </location>
</feature>
<evidence type="ECO:0000313" key="11">
    <source>
        <dbReference type="Proteomes" id="UP000789342"/>
    </source>
</evidence>
<keyword evidence="5" id="KW-0698">rRNA processing</keyword>
<dbReference type="InterPro" id="IPR040309">
    <property type="entry name" value="Naf1"/>
</dbReference>
<dbReference type="Pfam" id="PF04410">
    <property type="entry name" value="Gar1"/>
    <property type="match status" value="1"/>
</dbReference>
<evidence type="ECO:0000256" key="2">
    <source>
        <dbReference type="ARBA" id="ARBA00009801"/>
    </source>
</evidence>
<keyword evidence="6" id="KW-0597">Phosphoprotein</keyword>
<keyword evidence="11" id="KW-1185">Reference proteome</keyword>
<comment type="similarity">
    <text evidence="2">Belongs to the NAF1 family.</text>
</comment>
<accession>A0A9N8VS38</accession>
<dbReference type="GO" id="GO:0005634">
    <property type="term" value="C:nucleus"/>
    <property type="evidence" value="ECO:0007669"/>
    <property type="project" value="UniProtKB-SubCell"/>
</dbReference>
<comment type="caution">
    <text evidence="10">The sequence shown here is derived from an EMBL/GenBank/DDBJ whole genome shotgun (WGS) entry which is preliminary data.</text>
</comment>
<dbReference type="OrthoDB" id="21550at2759"/>
<dbReference type="AlphaFoldDB" id="A0A9N8VS38"/>
<keyword evidence="4" id="KW-0690">Ribosome biogenesis</keyword>
<protein>
    <recommendedName>
        <fullName evidence="3">H/ACA ribonucleoprotein complex non-core subunit NAF1</fullName>
    </recommendedName>
</protein>
<keyword evidence="8" id="KW-0539">Nucleus</keyword>
<dbReference type="Proteomes" id="UP000789342">
    <property type="component" value="Unassembled WGS sequence"/>
</dbReference>
<evidence type="ECO:0000256" key="9">
    <source>
        <dbReference type="SAM" id="MobiDB-lite"/>
    </source>
</evidence>
<evidence type="ECO:0000256" key="7">
    <source>
        <dbReference type="ARBA" id="ARBA00022884"/>
    </source>
</evidence>
<feature type="compositionally biased region" description="Basic residues" evidence="9">
    <location>
        <begin position="412"/>
        <end position="429"/>
    </location>
</feature>
<dbReference type="GO" id="GO:0000493">
    <property type="term" value="P:box H/ACA snoRNP assembly"/>
    <property type="evidence" value="ECO:0007669"/>
    <property type="project" value="InterPro"/>
</dbReference>
<evidence type="ECO:0000256" key="1">
    <source>
        <dbReference type="ARBA" id="ARBA00004123"/>
    </source>
</evidence>
<dbReference type="GO" id="GO:0001522">
    <property type="term" value="P:pseudouridine synthesis"/>
    <property type="evidence" value="ECO:0007669"/>
    <property type="project" value="InterPro"/>
</dbReference>
<feature type="region of interest" description="Disordered" evidence="9">
    <location>
        <begin position="398"/>
        <end position="452"/>
    </location>
</feature>
<proteinExistence type="inferred from homology"/>
<dbReference type="InterPro" id="IPR007504">
    <property type="entry name" value="H/ACA_rnp_Gar1/Naf1"/>
</dbReference>
<dbReference type="EMBL" id="CAJVPV010000592">
    <property type="protein sequence ID" value="CAG8464404.1"/>
    <property type="molecule type" value="Genomic_DNA"/>
</dbReference>
<sequence>MPSVTEFSCASEDMVWNSESTASFDEEIKVKLGRLSPDINILPEKKPCYYTPDVFSHKYSVAKEEPVSPEFSDLESISHTTCSLSPGISMTKDDCLSIDSTSSLHFEPNIEISTTPPPQFNSNEEFSGSSVQNRNREGGSQSSSEESIESSDDSYVTSEDEMSDSGSFENGVDMIDRILNAESNIPSSSLPLMTKNEIVNVLVPKPEVVLSPDMELIEIGTILHVVEDQVIVQSNMSGETQVLDFGTVLLLQGPNVLGTIFETMGPIHHPLYVIRFNEKSEYSEKMVVKDAKVFTSPELIKYAFTPIIREMKGCDASNVYDEEVSGEELDFSDDEKESQHKKLLKRQRTRYHQHGEDNAKPEVINSSEGKIKLSEGITNMPVNATELIGAIIPNVSQTTNNNTPSEQLRFGGRNRKRSWGNRGGRRKATNSRSNEDSFGYNILSRPGMLPPS</sequence>
<dbReference type="InterPro" id="IPR038664">
    <property type="entry name" value="Gar1/Naf1_Cbf5-bd_sf"/>
</dbReference>
<name>A0A9N8VS38_9GLOM</name>